<evidence type="ECO:0000313" key="4">
    <source>
        <dbReference type="Proteomes" id="UP000233837"/>
    </source>
</evidence>
<reference evidence="3 4" key="1">
    <citation type="journal article" date="2016" name="Sci. Rep.">
        <title>The Dendrobium catenatum Lindl. genome sequence provides insights into polysaccharide synthase, floral development and adaptive evolution.</title>
        <authorList>
            <person name="Zhang G.Q."/>
            <person name="Xu Q."/>
            <person name="Bian C."/>
            <person name="Tsai W.C."/>
            <person name="Yeh C.M."/>
            <person name="Liu K.W."/>
            <person name="Yoshida K."/>
            <person name="Zhang L.S."/>
            <person name="Chang S.B."/>
            <person name="Chen F."/>
            <person name="Shi Y."/>
            <person name="Su Y.Y."/>
            <person name="Zhang Y.Q."/>
            <person name="Chen L.J."/>
            <person name="Yin Y."/>
            <person name="Lin M."/>
            <person name="Huang H."/>
            <person name="Deng H."/>
            <person name="Wang Z.W."/>
            <person name="Zhu S.L."/>
            <person name="Zhao X."/>
            <person name="Deng C."/>
            <person name="Niu S.C."/>
            <person name="Huang J."/>
            <person name="Wang M."/>
            <person name="Liu G.H."/>
            <person name="Yang H.J."/>
            <person name="Xiao X.J."/>
            <person name="Hsiao Y.Y."/>
            <person name="Wu W.L."/>
            <person name="Chen Y.Y."/>
            <person name="Mitsuda N."/>
            <person name="Ohme-Takagi M."/>
            <person name="Luo Y.B."/>
            <person name="Van de Peer Y."/>
            <person name="Liu Z.J."/>
        </authorList>
    </citation>
    <scope>NUCLEOTIDE SEQUENCE [LARGE SCALE GENOMIC DNA]</scope>
    <source>
        <tissue evidence="3">The whole plant</tissue>
    </source>
</reference>
<protein>
    <submittedName>
        <fullName evidence="3">Protein FAR1-RELATED SEQUENCE 3</fullName>
    </submittedName>
</protein>
<reference evidence="3 4" key="2">
    <citation type="journal article" date="2017" name="Nature">
        <title>The Apostasia genome and the evolution of orchids.</title>
        <authorList>
            <person name="Zhang G.Q."/>
            <person name="Liu K.W."/>
            <person name="Li Z."/>
            <person name="Lohaus R."/>
            <person name="Hsiao Y.Y."/>
            <person name="Niu S.C."/>
            <person name="Wang J.Y."/>
            <person name="Lin Y.C."/>
            <person name="Xu Q."/>
            <person name="Chen L.J."/>
            <person name="Yoshida K."/>
            <person name="Fujiwara S."/>
            <person name="Wang Z.W."/>
            <person name="Zhang Y.Q."/>
            <person name="Mitsuda N."/>
            <person name="Wang M."/>
            <person name="Liu G.H."/>
            <person name="Pecoraro L."/>
            <person name="Huang H.X."/>
            <person name="Xiao X.J."/>
            <person name="Lin M."/>
            <person name="Wu X.Y."/>
            <person name="Wu W.L."/>
            <person name="Chen Y.Y."/>
            <person name="Chang S.B."/>
            <person name="Sakamoto S."/>
            <person name="Ohme-Takagi M."/>
            <person name="Yagi M."/>
            <person name="Zeng S.J."/>
            <person name="Shen C.Y."/>
            <person name="Yeh C.M."/>
            <person name="Luo Y.B."/>
            <person name="Tsai W.C."/>
            <person name="Van de Peer Y."/>
            <person name="Liu Z.J."/>
        </authorList>
    </citation>
    <scope>NUCLEOTIDE SEQUENCE [LARGE SCALE GENOMIC DNA]</scope>
    <source>
        <tissue evidence="3">The whole plant</tissue>
    </source>
</reference>
<evidence type="ECO:0000256" key="1">
    <source>
        <dbReference type="SAM" id="MobiDB-lite"/>
    </source>
</evidence>
<dbReference type="OrthoDB" id="64318at2759"/>
<dbReference type="InterPro" id="IPR017920">
    <property type="entry name" value="COMM"/>
</dbReference>
<name>A0A2I0X0L0_9ASPA</name>
<dbReference type="EMBL" id="KZ502242">
    <property type="protein sequence ID" value="PKU81440.1"/>
    <property type="molecule type" value="Genomic_DNA"/>
</dbReference>
<dbReference type="InterPro" id="IPR037360">
    <property type="entry name" value="COMMD9"/>
</dbReference>
<organism evidence="3 4">
    <name type="scientific">Dendrobium catenatum</name>
    <dbReference type="NCBI Taxonomy" id="906689"/>
    <lineage>
        <taxon>Eukaryota</taxon>
        <taxon>Viridiplantae</taxon>
        <taxon>Streptophyta</taxon>
        <taxon>Embryophyta</taxon>
        <taxon>Tracheophyta</taxon>
        <taxon>Spermatophyta</taxon>
        <taxon>Magnoliopsida</taxon>
        <taxon>Liliopsida</taxon>
        <taxon>Asparagales</taxon>
        <taxon>Orchidaceae</taxon>
        <taxon>Epidendroideae</taxon>
        <taxon>Malaxideae</taxon>
        <taxon>Dendrobiinae</taxon>
        <taxon>Dendrobium</taxon>
    </lineage>
</organism>
<gene>
    <name evidence="3" type="primary">FRS3</name>
    <name evidence="3" type="ORF">MA16_Dca015845</name>
</gene>
<feature type="region of interest" description="Disordered" evidence="1">
    <location>
        <begin position="184"/>
        <end position="203"/>
    </location>
</feature>
<sequence length="203" mass="23487">MELQHSLWGHLPLLLQSSSWESVEYILQALWRTRRTGLDDTDRKIIREMLGLSSDSDLDPLVLCLRILMRKCVYENICKDEIHKLFPKEVLPELQRCLTLLLQKFQQEWREDAHKDMVSLPRLKAMTWNMANQSVDATDPFAIINLKLQDDTRSLSGEAEVKFQLSKDTLGTMLNSLYLIRDQLSNPDDTSNEQEQPDQAGTA</sequence>
<proteinExistence type="predicted"/>
<dbReference type="Proteomes" id="UP000233837">
    <property type="component" value="Unassembled WGS sequence"/>
</dbReference>
<evidence type="ECO:0000259" key="2">
    <source>
        <dbReference type="Pfam" id="PF07258"/>
    </source>
</evidence>
<evidence type="ECO:0000313" key="3">
    <source>
        <dbReference type="EMBL" id="PKU81440.1"/>
    </source>
</evidence>
<dbReference type="STRING" id="906689.A0A2I0X0L0"/>
<accession>A0A2I0X0L0</accession>
<feature type="domain" description="COMM" evidence="2">
    <location>
        <begin position="119"/>
        <end position="178"/>
    </location>
</feature>
<dbReference type="AlphaFoldDB" id="A0A2I0X0L0"/>
<dbReference type="PANTHER" id="PTHR15663">
    <property type="entry name" value="COMM DOMAIN-CONTAINING PROTEIN 9"/>
    <property type="match status" value="1"/>
</dbReference>
<dbReference type="Pfam" id="PF07258">
    <property type="entry name" value="COMM_domain"/>
    <property type="match status" value="1"/>
</dbReference>
<dbReference type="PANTHER" id="PTHR15663:SF4">
    <property type="entry name" value="COMM DOMAIN-CONTAINING PROTEIN 9"/>
    <property type="match status" value="1"/>
</dbReference>
<keyword evidence="4" id="KW-1185">Reference proteome</keyword>